<dbReference type="Proteomes" id="UP000230750">
    <property type="component" value="Unassembled WGS sequence"/>
</dbReference>
<dbReference type="InterPro" id="IPR004244">
    <property type="entry name" value="Transposase_22"/>
</dbReference>
<comment type="caution">
    <text evidence="2">The sequence shown here is derived from an EMBL/GenBank/DDBJ whole genome shotgun (WGS) entry which is preliminary data.</text>
</comment>
<dbReference type="Gene3D" id="3.30.70.1820">
    <property type="entry name" value="L1 transposable element, RRM domain"/>
    <property type="match status" value="1"/>
</dbReference>
<organism evidence="2 3">
    <name type="scientific">Stichopus japonicus</name>
    <name type="common">Sea cucumber</name>
    <dbReference type="NCBI Taxonomy" id="307972"/>
    <lineage>
        <taxon>Eukaryota</taxon>
        <taxon>Metazoa</taxon>
        <taxon>Echinodermata</taxon>
        <taxon>Eleutherozoa</taxon>
        <taxon>Echinozoa</taxon>
        <taxon>Holothuroidea</taxon>
        <taxon>Aspidochirotacea</taxon>
        <taxon>Aspidochirotida</taxon>
        <taxon>Stichopodidae</taxon>
        <taxon>Apostichopus</taxon>
    </lineage>
</organism>
<dbReference type="AlphaFoldDB" id="A0A2G8LJB9"/>
<reference evidence="2 3" key="1">
    <citation type="journal article" date="2017" name="PLoS Biol.">
        <title>The sea cucumber genome provides insights into morphological evolution and visceral regeneration.</title>
        <authorList>
            <person name="Zhang X."/>
            <person name="Sun L."/>
            <person name="Yuan J."/>
            <person name="Sun Y."/>
            <person name="Gao Y."/>
            <person name="Zhang L."/>
            <person name="Li S."/>
            <person name="Dai H."/>
            <person name="Hamel J.F."/>
            <person name="Liu C."/>
            <person name="Yu Y."/>
            <person name="Liu S."/>
            <person name="Lin W."/>
            <person name="Guo K."/>
            <person name="Jin S."/>
            <person name="Xu P."/>
            <person name="Storey K.B."/>
            <person name="Huan P."/>
            <person name="Zhang T."/>
            <person name="Zhou Y."/>
            <person name="Zhang J."/>
            <person name="Lin C."/>
            <person name="Li X."/>
            <person name="Xing L."/>
            <person name="Huo D."/>
            <person name="Sun M."/>
            <person name="Wang L."/>
            <person name="Mercier A."/>
            <person name="Li F."/>
            <person name="Yang H."/>
            <person name="Xiang J."/>
        </authorList>
    </citation>
    <scope>NUCLEOTIDE SEQUENCE [LARGE SCALE GENOMIC DNA]</scope>
    <source>
        <strain evidence="2">Shaxun</strain>
        <tissue evidence="2">Muscle</tissue>
    </source>
</reference>
<dbReference type="STRING" id="307972.A0A2G8LJB9"/>
<feature type="coiled-coil region" evidence="1">
    <location>
        <begin position="68"/>
        <end position="102"/>
    </location>
</feature>
<name>A0A2G8LJB9_STIJA</name>
<keyword evidence="1" id="KW-0175">Coiled coil</keyword>
<evidence type="ECO:0000313" key="3">
    <source>
        <dbReference type="Proteomes" id="UP000230750"/>
    </source>
</evidence>
<evidence type="ECO:0000313" key="2">
    <source>
        <dbReference type="EMBL" id="PIK60325.1"/>
    </source>
</evidence>
<proteinExistence type="predicted"/>
<protein>
    <submittedName>
        <fullName evidence="2">Uncharacterized protein</fullName>
    </submittedName>
</protein>
<dbReference type="EMBL" id="MRZV01000060">
    <property type="protein sequence ID" value="PIK60325.1"/>
    <property type="molecule type" value="Genomic_DNA"/>
</dbReference>
<sequence length="241" mass="28086">MSKSINTRLQTKETMELVAMVIRQVFESVEFEAKLQSCLDRAFAKKMDELLERLETHAGKLHDIEVTMEKSSKDVQEITNKIRMLEEKCDRSLKEINELEQYSRRNCLRVFGIEDRPNENTSTIISEIASKYFGYTPSQKDIDRSHRVGQKEANKPRAILVKFSNYEARDRLIKNRRKLKGTKIVIREDLTKPNQDLLKATKNCPMVKSAWSHDGKIIALVNKNGSEFKKRIWGLNDLQRL</sequence>
<accession>A0A2G8LJB9</accession>
<dbReference type="OrthoDB" id="10066957at2759"/>
<dbReference type="PANTHER" id="PTHR11505">
    <property type="entry name" value="L1 TRANSPOSABLE ELEMENT-RELATED"/>
    <property type="match status" value="1"/>
</dbReference>
<evidence type="ECO:0000256" key="1">
    <source>
        <dbReference type="SAM" id="Coils"/>
    </source>
</evidence>
<keyword evidence="3" id="KW-1185">Reference proteome</keyword>
<gene>
    <name evidence="2" type="ORF">BSL78_02756</name>
</gene>